<dbReference type="Proteomes" id="UP000054387">
    <property type="component" value="Unassembled WGS sequence"/>
</dbReference>
<dbReference type="GO" id="GO:0004222">
    <property type="term" value="F:metalloendopeptidase activity"/>
    <property type="evidence" value="ECO:0007669"/>
    <property type="project" value="InterPro"/>
</dbReference>
<evidence type="ECO:0000256" key="4">
    <source>
        <dbReference type="ARBA" id="ARBA00022833"/>
    </source>
</evidence>
<feature type="region of interest" description="Disordered" evidence="5">
    <location>
        <begin position="28"/>
        <end position="61"/>
    </location>
</feature>
<feature type="domain" description="Peptidase M10 metallopeptidase" evidence="6">
    <location>
        <begin position="154"/>
        <end position="187"/>
    </location>
</feature>
<gene>
    <name evidence="7" type="ORF">AUR64_13265</name>
</gene>
<dbReference type="Pfam" id="PF00413">
    <property type="entry name" value="Peptidase_M10"/>
    <property type="match status" value="1"/>
</dbReference>
<evidence type="ECO:0000256" key="1">
    <source>
        <dbReference type="ARBA" id="ARBA00022670"/>
    </source>
</evidence>
<accession>A0A0W1R5Q6</accession>
<dbReference type="STRING" id="1514971.AUR64_13265"/>
<evidence type="ECO:0000259" key="6">
    <source>
        <dbReference type="Pfam" id="PF00413"/>
    </source>
</evidence>
<proteinExistence type="predicted"/>
<keyword evidence="2" id="KW-0479">Metal-binding</keyword>
<evidence type="ECO:0000256" key="2">
    <source>
        <dbReference type="ARBA" id="ARBA00022723"/>
    </source>
</evidence>
<dbReference type="GO" id="GO:0006508">
    <property type="term" value="P:proteolysis"/>
    <property type="evidence" value="ECO:0007669"/>
    <property type="project" value="UniProtKB-KW"/>
</dbReference>
<keyword evidence="4" id="KW-0862">Zinc</keyword>
<dbReference type="EMBL" id="LOPU01000029">
    <property type="protein sequence ID" value="KTG08790.1"/>
    <property type="molecule type" value="Genomic_DNA"/>
</dbReference>
<name>A0A0W1R5Q6_9EURY</name>
<dbReference type="OrthoDB" id="9634at2157"/>
<dbReference type="RefSeq" id="WP_058581942.1">
    <property type="nucleotide sequence ID" value="NZ_LOPU01000029.1"/>
</dbReference>
<dbReference type="InterPro" id="IPR024079">
    <property type="entry name" value="MetalloPept_cat_dom_sf"/>
</dbReference>
<evidence type="ECO:0000313" key="7">
    <source>
        <dbReference type="EMBL" id="KTG08790.1"/>
    </source>
</evidence>
<organism evidence="7 8">
    <name type="scientific">Haloprofundus marisrubri</name>
    <dbReference type="NCBI Taxonomy" id="1514971"/>
    <lineage>
        <taxon>Archaea</taxon>
        <taxon>Methanobacteriati</taxon>
        <taxon>Methanobacteriota</taxon>
        <taxon>Stenosarchaea group</taxon>
        <taxon>Halobacteria</taxon>
        <taxon>Halobacteriales</taxon>
        <taxon>Haloferacaceae</taxon>
        <taxon>Haloprofundus</taxon>
    </lineage>
</organism>
<feature type="region of interest" description="Disordered" evidence="5">
    <location>
        <begin position="328"/>
        <end position="348"/>
    </location>
</feature>
<sequence length="348" mass="37377">MSSRLPTLAVVALLVVTAGCLGSLADGGGSSDAPLPGSSSTSTDHESETASTGTNPWGDDPIVVAVENRGEPGREFTPLVRQATSYWEENAREYTGFDVDYRVVPDAENPDLVVEFVDEVPNCDNVTHAAGCAPRITDARQIQRPETVSVRTGLSDESTELVVRHELGHTLGLGHDDEPADVMAASSVLYTEPQPNATERAFPWDDAHFTVYADTESADDPEAAREQIRHAFEYYENGADGSVPANLTFEYVDSPEDADVKVLFEDGSACGDGPGSCAVSSGPDPDGDSAIERYEQLEITLVDLDSAAIGWHVGAWFATYGVGAEDPADKPEPFQDAGYSERRSNWWE</sequence>
<keyword evidence="8" id="KW-1185">Reference proteome</keyword>
<evidence type="ECO:0000256" key="5">
    <source>
        <dbReference type="SAM" id="MobiDB-lite"/>
    </source>
</evidence>
<dbReference type="PROSITE" id="PS51257">
    <property type="entry name" value="PROKAR_LIPOPROTEIN"/>
    <property type="match status" value="1"/>
</dbReference>
<dbReference type="AlphaFoldDB" id="A0A0W1R5Q6"/>
<dbReference type="GO" id="GO:0008270">
    <property type="term" value="F:zinc ion binding"/>
    <property type="evidence" value="ECO:0007669"/>
    <property type="project" value="InterPro"/>
</dbReference>
<keyword evidence="1" id="KW-0645">Protease</keyword>
<reference evidence="7 8" key="1">
    <citation type="submission" date="2015-12" db="EMBL/GenBank/DDBJ databases">
        <title>Haloprofundus marisrubri gen. nov., sp. nov., an extremely halophilic archaeon isolated from the Discovery deep brine-seawater interface in the Red Sea.</title>
        <authorList>
            <person name="Zhang G."/>
            <person name="Stingl U."/>
            <person name="Rashid M."/>
        </authorList>
    </citation>
    <scope>NUCLEOTIDE SEQUENCE [LARGE SCALE GENOMIC DNA]</scope>
    <source>
        <strain evidence="7 8">SB9</strain>
    </source>
</reference>
<protein>
    <submittedName>
        <fullName evidence="7">Matrixin</fullName>
    </submittedName>
</protein>
<keyword evidence="3" id="KW-0378">Hydrolase</keyword>
<dbReference type="InterPro" id="IPR001818">
    <property type="entry name" value="Pept_M10_metallopeptidase"/>
</dbReference>
<dbReference type="Gene3D" id="3.40.390.10">
    <property type="entry name" value="Collagenase (Catalytic Domain)"/>
    <property type="match status" value="2"/>
</dbReference>
<comment type="caution">
    <text evidence="7">The sequence shown here is derived from an EMBL/GenBank/DDBJ whole genome shotgun (WGS) entry which is preliminary data.</text>
</comment>
<evidence type="ECO:0000256" key="3">
    <source>
        <dbReference type="ARBA" id="ARBA00022801"/>
    </source>
</evidence>
<dbReference type="SUPFAM" id="SSF55486">
    <property type="entry name" value="Metalloproteases ('zincins'), catalytic domain"/>
    <property type="match status" value="2"/>
</dbReference>
<evidence type="ECO:0000313" key="8">
    <source>
        <dbReference type="Proteomes" id="UP000054387"/>
    </source>
</evidence>
<dbReference type="GO" id="GO:0031012">
    <property type="term" value="C:extracellular matrix"/>
    <property type="evidence" value="ECO:0007669"/>
    <property type="project" value="InterPro"/>
</dbReference>